<dbReference type="EMBL" id="CAJEWN010000421">
    <property type="protein sequence ID" value="CAD2182108.1"/>
    <property type="molecule type" value="Genomic_DNA"/>
</dbReference>
<dbReference type="GO" id="GO:0045259">
    <property type="term" value="C:proton-transporting ATP synthase complex"/>
    <property type="evidence" value="ECO:0007669"/>
    <property type="project" value="InterPro"/>
</dbReference>
<dbReference type="EMBL" id="CAJEWN010000727">
    <property type="protein sequence ID" value="CAD2189020.1"/>
    <property type="molecule type" value="Genomic_DNA"/>
</dbReference>
<dbReference type="Pfam" id="PF04627">
    <property type="entry name" value="ATP-synt_Eps"/>
    <property type="match status" value="1"/>
</dbReference>
<evidence type="ECO:0000313" key="2">
    <source>
        <dbReference type="EMBL" id="CAD2128062.1"/>
    </source>
</evidence>
<dbReference type="InterPro" id="IPR006721">
    <property type="entry name" value="ATP_synth_F1_esu_mt"/>
</dbReference>
<dbReference type="GO" id="GO:0005743">
    <property type="term" value="C:mitochondrial inner membrane"/>
    <property type="evidence" value="ECO:0007669"/>
    <property type="project" value="InterPro"/>
</dbReference>
<dbReference type="SUPFAM" id="SSF48690">
    <property type="entry name" value="Epsilon subunit of mitochondrial F1F0-ATP synthase"/>
    <property type="match status" value="1"/>
</dbReference>
<dbReference type="OrthoDB" id="269124at2759"/>
<dbReference type="Proteomes" id="UP000580250">
    <property type="component" value="Unassembled WGS sequence"/>
</dbReference>
<reference evidence="4 5" key="1">
    <citation type="submission" date="2020-08" db="EMBL/GenBank/DDBJ databases">
        <authorList>
            <person name="Koutsovoulos G."/>
            <person name="Danchin GJ E."/>
        </authorList>
    </citation>
    <scope>NUCLEOTIDE SEQUENCE [LARGE SCALE GENOMIC DNA]</scope>
</reference>
<dbReference type="InterPro" id="IPR036742">
    <property type="entry name" value="ATP_synth_F1_esu_sf_mt"/>
</dbReference>
<dbReference type="Gene3D" id="1.10.1620.20">
    <property type="entry name" value="ATP synthase, F1 complex, epsilon subunit superfamily, mitochondrial"/>
    <property type="match status" value="1"/>
</dbReference>
<organism evidence="4 5">
    <name type="scientific">Meloidogyne enterolobii</name>
    <name type="common">Root-knot nematode worm</name>
    <name type="synonym">Meloidogyne mayaguensis</name>
    <dbReference type="NCBI Taxonomy" id="390850"/>
    <lineage>
        <taxon>Eukaryota</taxon>
        <taxon>Metazoa</taxon>
        <taxon>Ecdysozoa</taxon>
        <taxon>Nematoda</taxon>
        <taxon>Chromadorea</taxon>
        <taxon>Rhabditida</taxon>
        <taxon>Tylenchina</taxon>
        <taxon>Tylenchomorpha</taxon>
        <taxon>Tylenchoidea</taxon>
        <taxon>Meloidogynidae</taxon>
        <taxon>Meloidogyninae</taxon>
        <taxon>Meloidogyne</taxon>
    </lineage>
</organism>
<comment type="caution">
    <text evidence="4">The sequence shown here is derived from an EMBL/GenBank/DDBJ whole genome shotgun (WGS) entry which is preliminary data.</text>
</comment>
<sequence length="53" mass="5824">MALWKDIGITYTRFSQVAAAALRNCRKGAGVEAKKDTQLKITQWDAGKAQKQG</sequence>
<evidence type="ECO:0000313" key="4">
    <source>
        <dbReference type="EMBL" id="CAD2189020.1"/>
    </source>
</evidence>
<comment type="similarity">
    <text evidence="1">Belongs to the eukaryotic ATPase epsilon family.</text>
</comment>
<evidence type="ECO:0000256" key="1">
    <source>
        <dbReference type="ARBA" id="ARBA00009502"/>
    </source>
</evidence>
<name>A0A6V7WPT7_MELEN</name>
<dbReference type="EMBL" id="CAJEWN010000006">
    <property type="protein sequence ID" value="CAD2128062.1"/>
    <property type="molecule type" value="Genomic_DNA"/>
</dbReference>
<dbReference type="GO" id="GO:0046933">
    <property type="term" value="F:proton-transporting ATP synthase activity, rotational mechanism"/>
    <property type="evidence" value="ECO:0007669"/>
    <property type="project" value="InterPro"/>
</dbReference>
<evidence type="ECO:0000313" key="3">
    <source>
        <dbReference type="EMBL" id="CAD2182108.1"/>
    </source>
</evidence>
<gene>
    <name evidence="2" type="ORF">MENT_LOCUS2129</name>
    <name evidence="3" type="ORF">MENT_LOCUS34295</name>
    <name evidence="4" type="ORF">MENT_LOCUS41715</name>
</gene>
<dbReference type="AlphaFoldDB" id="A0A6V7WPT7"/>
<evidence type="ECO:0000313" key="5">
    <source>
        <dbReference type="Proteomes" id="UP000580250"/>
    </source>
</evidence>
<proteinExistence type="inferred from homology"/>
<accession>A0A6V7WPT7</accession>
<protein>
    <submittedName>
        <fullName evidence="4">Uncharacterized protein</fullName>
    </submittedName>
</protein>